<dbReference type="Pfam" id="PF04264">
    <property type="entry name" value="YceI"/>
    <property type="match status" value="1"/>
</dbReference>
<dbReference type="Gene3D" id="2.40.128.110">
    <property type="entry name" value="Lipid/polyisoprenoid-binding, YceI-like"/>
    <property type="match status" value="1"/>
</dbReference>
<protein>
    <recommendedName>
        <fullName evidence="1">Lipid/polyisoprenoid-binding YceI-like domain-containing protein</fullName>
    </recommendedName>
</protein>
<organism evidence="2 3">
    <name type="scientific">Candidatus Scalindua japonica</name>
    <dbReference type="NCBI Taxonomy" id="1284222"/>
    <lineage>
        <taxon>Bacteria</taxon>
        <taxon>Pseudomonadati</taxon>
        <taxon>Planctomycetota</taxon>
        <taxon>Candidatus Brocadiia</taxon>
        <taxon>Candidatus Brocadiales</taxon>
        <taxon>Candidatus Scalinduaceae</taxon>
        <taxon>Candidatus Scalindua</taxon>
    </lineage>
</organism>
<sequence>MSLKAGSYGFDTNSGNLYVYTFKEGLLSKLAHDLLIDVTDFKVNLDVPEAGFESGSMEMQAQGNSLKAICALKDGEKTDALKEKDIADIEKDIGAKVLHPDKYPTVNFSSKSIQGKEGGYRINGDLSLHGVTKSIDFDIDTSGGNLKGMITLQQKDYGIKPFKAMMGTLKIKNEINIGFDLSIS</sequence>
<evidence type="ECO:0000313" key="2">
    <source>
        <dbReference type="EMBL" id="GAX61482.1"/>
    </source>
</evidence>
<evidence type="ECO:0000313" key="3">
    <source>
        <dbReference type="Proteomes" id="UP000218542"/>
    </source>
</evidence>
<dbReference type="EMBL" id="BAOS01000022">
    <property type="protein sequence ID" value="GAX61482.1"/>
    <property type="molecule type" value="Genomic_DNA"/>
</dbReference>
<dbReference type="OrthoDB" id="9811006at2"/>
<proteinExistence type="predicted"/>
<keyword evidence="3" id="KW-1185">Reference proteome</keyword>
<reference evidence="3" key="1">
    <citation type="journal article" date="2017" name="Environ. Microbiol. Rep.">
        <title>Genetic Diversity of Marine Anaerobic Ammonium-Oxidizing Bacteria as Revealed by Genomic and Proteomic Analyses of 'Candidatus Scalindua japonica'.</title>
        <authorList>
            <person name="Oshiki M."/>
            <person name="Mizuto K."/>
            <person name="Kimura Z."/>
            <person name="Kindaichi T."/>
            <person name="Satoh H."/>
            <person name="Okabe S."/>
        </authorList>
    </citation>
    <scope>NUCLEOTIDE SEQUENCE [LARGE SCALE GENOMIC DNA]</scope>
    <source>
        <strain evidence="3">husup-a2</strain>
    </source>
</reference>
<accession>A0A286U020</accession>
<dbReference type="Proteomes" id="UP000218542">
    <property type="component" value="Unassembled WGS sequence"/>
</dbReference>
<evidence type="ECO:0000259" key="1">
    <source>
        <dbReference type="SMART" id="SM00867"/>
    </source>
</evidence>
<gene>
    <name evidence="2" type="ORF">SCALIN_C22_0196</name>
</gene>
<dbReference type="RefSeq" id="WP_096894869.1">
    <property type="nucleotide sequence ID" value="NZ_BAOS01000022.1"/>
</dbReference>
<dbReference type="SMART" id="SM00867">
    <property type="entry name" value="YceI"/>
    <property type="match status" value="1"/>
</dbReference>
<name>A0A286U020_9BACT</name>
<comment type="caution">
    <text evidence="2">The sequence shown here is derived from an EMBL/GenBank/DDBJ whole genome shotgun (WGS) entry which is preliminary data.</text>
</comment>
<feature type="domain" description="Lipid/polyisoprenoid-binding YceI-like" evidence="1">
    <location>
        <begin position="7"/>
        <end position="184"/>
    </location>
</feature>
<dbReference type="InterPro" id="IPR036761">
    <property type="entry name" value="TTHA0802/YceI-like_sf"/>
</dbReference>
<dbReference type="SUPFAM" id="SSF101874">
    <property type="entry name" value="YceI-like"/>
    <property type="match status" value="1"/>
</dbReference>
<dbReference type="InterPro" id="IPR007372">
    <property type="entry name" value="Lipid/polyisoprenoid-bd_YceI"/>
</dbReference>
<dbReference type="AlphaFoldDB" id="A0A286U020"/>